<feature type="compositionally biased region" description="Low complexity" evidence="7">
    <location>
        <begin position="640"/>
        <end position="649"/>
    </location>
</feature>
<dbReference type="InterPro" id="IPR036961">
    <property type="entry name" value="Kinesin_motor_dom_sf"/>
</dbReference>
<gene>
    <name evidence="9" type="ORF">LPJ53_004333</name>
</gene>
<comment type="similarity">
    <text evidence="5">Belongs to the TRAFAC class myosin-kinesin ATPase superfamily. Kinesin family.</text>
</comment>
<name>A0A9W8CPX3_9FUNG</name>
<dbReference type="GO" id="GO:0005524">
    <property type="term" value="F:ATP binding"/>
    <property type="evidence" value="ECO:0007669"/>
    <property type="project" value="UniProtKB-UniRule"/>
</dbReference>
<feature type="binding site" evidence="5">
    <location>
        <begin position="207"/>
        <end position="214"/>
    </location>
    <ligand>
        <name>ATP</name>
        <dbReference type="ChEBI" id="CHEBI:30616"/>
    </ligand>
</feature>
<dbReference type="GO" id="GO:0007018">
    <property type="term" value="P:microtubule-based movement"/>
    <property type="evidence" value="ECO:0007669"/>
    <property type="project" value="InterPro"/>
</dbReference>
<evidence type="ECO:0000256" key="2">
    <source>
        <dbReference type="ARBA" id="ARBA00022741"/>
    </source>
</evidence>
<feature type="compositionally biased region" description="Polar residues" evidence="7">
    <location>
        <begin position="1481"/>
        <end position="1491"/>
    </location>
</feature>
<feature type="region of interest" description="Disordered" evidence="7">
    <location>
        <begin position="1211"/>
        <end position="1258"/>
    </location>
</feature>
<keyword evidence="3 5" id="KW-0067">ATP-binding</keyword>
<evidence type="ECO:0000256" key="4">
    <source>
        <dbReference type="ARBA" id="ARBA00023175"/>
    </source>
</evidence>
<dbReference type="InterPro" id="IPR027640">
    <property type="entry name" value="Kinesin-like_fam"/>
</dbReference>
<evidence type="ECO:0000256" key="5">
    <source>
        <dbReference type="PROSITE-ProRule" id="PRU00283"/>
    </source>
</evidence>
<evidence type="ECO:0000256" key="6">
    <source>
        <dbReference type="SAM" id="Coils"/>
    </source>
</evidence>
<evidence type="ECO:0000256" key="3">
    <source>
        <dbReference type="ARBA" id="ARBA00022840"/>
    </source>
</evidence>
<dbReference type="InterPro" id="IPR027417">
    <property type="entry name" value="P-loop_NTPase"/>
</dbReference>
<feature type="region of interest" description="Disordered" evidence="7">
    <location>
        <begin position="627"/>
        <end position="697"/>
    </location>
</feature>
<dbReference type="EMBL" id="JANBOJ010000196">
    <property type="protein sequence ID" value="KAJ1721119.1"/>
    <property type="molecule type" value="Genomic_DNA"/>
</dbReference>
<feature type="region of interest" description="Disordered" evidence="7">
    <location>
        <begin position="1318"/>
        <end position="1356"/>
    </location>
</feature>
<dbReference type="GO" id="GO:0005634">
    <property type="term" value="C:nucleus"/>
    <property type="evidence" value="ECO:0007669"/>
    <property type="project" value="TreeGrafter"/>
</dbReference>
<accession>A0A9W8CPX3</accession>
<evidence type="ECO:0000259" key="8">
    <source>
        <dbReference type="PROSITE" id="PS50067"/>
    </source>
</evidence>
<dbReference type="GO" id="GO:0016887">
    <property type="term" value="F:ATP hydrolysis activity"/>
    <property type="evidence" value="ECO:0007669"/>
    <property type="project" value="TreeGrafter"/>
</dbReference>
<dbReference type="GO" id="GO:0008017">
    <property type="term" value="F:microtubule binding"/>
    <property type="evidence" value="ECO:0007669"/>
    <property type="project" value="InterPro"/>
</dbReference>
<keyword evidence="10" id="KW-1185">Reference proteome</keyword>
<feature type="compositionally biased region" description="Pro residues" evidence="7">
    <location>
        <begin position="664"/>
        <end position="680"/>
    </location>
</feature>
<dbReference type="SMART" id="SM00129">
    <property type="entry name" value="KISc"/>
    <property type="match status" value="1"/>
</dbReference>
<keyword evidence="2 5" id="KW-0547">Nucleotide-binding</keyword>
<feature type="region of interest" description="Disordered" evidence="7">
    <location>
        <begin position="1415"/>
        <end position="1506"/>
    </location>
</feature>
<keyword evidence="4 5" id="KW-0505">Motor protein</keyword>
<keyword evidence="6" id="KW-0175">Coiled coil</keyword>
<feature type="compositionally biased region" description="Low complexity" evidence="7">
    <location>
        <begin position="1"/>
        <end position="13"/>
    </location>
</feature>
<evidence type="ECO:0000256" key="1">
    <source>
        <dbReference type="ARBA" id="ARBA00022701"/>
    </source>
</evidence>
<dbReference type="PROSITE" id="PS50067">
    <property type="entry name" value="KINESIN_MOTOR_2"/>
    <property type="match status" value="1"/>
</dbReference>
<feature type="region of interest" description="Disordered" evidence="7">
    <location>
        <begin position="1"/>
        <end position="70"/>
    </location>
</feature>
<dbReference type="GO" id="GO:0003777">
    <property type="term" value="F:microtubule motor activity"/>
    <property type="evidence" value="ECO:0007669"/>
    <property type="project" value="InterPro"/>
</dbReference>
<feature type="compositionally biased region" description="Low complexity" evidence="7">
    <location>
        <begin position="1321"/>
        <end position="1340"/>
    </location>
</feature>
<feature type="compositionally biased region" description="Low complexity" evidence="7">
    <location>
        <begin position="1244"/>
        <end position="1258"/>
    </location>
</feature>
<comment type="caution">
    <text evidence="9">The sequence shown here is derived from an EMBL/GenBank/DDBJ whole genome shotgun (WGS) entry which is preliminary data.</text>
</comment>
<evidence type="ECO:0000313" key="10">
    <source>
        <dbReference type="Proteomes" id="UP001149813"/>
    </source>
</evidence>
<dbReference type="PANTHER" id="PTHR24115:SF1008">
    <property type="entry name" value="KINESIN-LIKE PROTEIN SUBITO"/>
    <property type="match status" value="1"/>
</dbReference>
<organism evidence="9 10">
    <name type="scientific">Coemansia erecta</name>
    <dbReference type="NCBI Taxonomy" id="147472"/>
    <lineage>
        <taxon>Eukaryota</taxon>
        <taxon>Fungi</taxon>
        <taxon>Fungi incertae sedis</taxon>
        <taxon>Zoopagomycota</taxon>
        <taxon>Kickxellomycotina</taxon>
        <taxon>Kickxellomycetes</taxon>
        <taxon>Kickxellales</taxon>
        <taxon>Kickxellaceae</taxon>
        <taxon>Coemansia</taxon>
    </lineage>
</organism>
<sequence>MPRSTAAAAAAREQQQHAHEAAGSDNNGSSDEGQRRGGGQAQEPSTPRHTHHRGLPLKSPHARANAQSRVVYTPVAGRKFTRGVVDMAVTPKRKTLDPLRIGVSRTPFTAQRGIASYEAEKDPIRTYLRLKPAAAAAGGKQATSLVQMVGDKEVEMERAGDDGVRERYLFAGVLHSMSRQARVFEVCAVPVVRDLFAGYNTLLFSYGTTNSGKTYTVQGSSGSPGLLGRSLQAVLGVVDALGAQGDVAVRPRYATQVEHCSDPRVVRPTFRIAPGEDAWVSGLGDEDPLAQPQVRGIVDDLQRAQAAAGGGGAWVYQLYVSYVEVYNEMIYDLLDLSTLTTVHVTGADSEPAATAPRPATRRRGRAQTAAAAGEEAGDTLHMSAAQIAAAARTPLLLRSEGGRGNEAFVDGATEVRVRSVRDVVRVLLHGQLRRSVHATGLNAGSSRSHAVVQAKLVKLRRGADSHAAAAAASVRTLTIVDLAGSERAKRTGNRGDRLLEAGKINAGLMTLKKCLDVKRFNAALAPGDGAAQLVPYNESKVTRLLQPALEGGARTMMVVCVDAYDRHGGDDAAAHAEIKGVLDFARVASELVTCVRRVDDAAAGGGDDDGEDEVFFDTASQRASLAGAARKRGEAEAEAEAPAAAAATPKRQRTDLGGSWQQAPAPPPAPGPPPATPGEPRPARRANEPRAGLAARRAAKIPSAVWEALTRDSPFSFELAPERVLRDGPLLLSQAFAMHSEQRRELAYLRAALGRAQEHMRATRGQQGEVDELAAYAEALDASLQAVRAKYLAAQERVLRVEQETRDEVSAFFMAKLAALKDAAADRLADELVRSEAKAAHKIDILSRLRTARDGSDDDASDDEAQQAAALDAAQVPTVSPRSAIRRAVSRAASRKANKVASVSAGENRELARLRDALLARDAQLSSATTQLEMVAQARQADRASSAALEAALAEANVRAETLRAQLVRQASEHSAEAELAVTRAHESERAALLAQITMLKTRLRDADSQAMHARRRWEAHELVPVQERLRVLVDERSSQRRASSTAAAAAAAAADEGMDGGELLARAERERDDAWAWWTREQQRCSQLSAQNELLMREIRHLRSADPAALAQQLQLQQPLALALAQQGSATAASAVVSSEAVEVAIDSDAMDSDDSDLCIVSLKPADPAAATPSLPLLQPPPSLAVSSSQAALERVISKSRVLQRNLPSRAMSSQQLPLHHHQQHQQQQQHMLPVRDSSDSFGPLASASSAGAGNKLGGAKRVVSRVFNHFNHDASKRKGNAGDKNGPVVKPYLAGRFAATDTAVGSYSAEVFSFEQDPVQGSQQQQQQQQQMQQQSVGSGKGQVGRPRTNTVDSMEGAGARMRSIVYSGPIVSHKSGGVSVTFTSEEVSELPLVAEEEEEVEDEVETMQIDRDEDEMGEMDEMDDGEAAGAGGTKRTRSVMRRPGGASAAAIAVSTASAAAAATESSAASEANRSADSVNTGASSTPQPVAQHAASATDLTATVKKKRRLLQNRAMTDIALADYEEDDNDTSAHPIPASVAAPSSMLVGSWPPVSSPGAVRASPLVPQANKQPVLFTPVRTRSKMQTLEELSPPDAGAAEGDRQENIFLTPIKMLSRLRNRKK</sequence>
<dbReference type="Proteomes" id="UP001149813">
    <property type="component" value="Unassembled WGS sequence"/>
</dbReference>
<evidence type="ECO:0000313" key="9">
    <source>
        <dbReference type="EMBL" id="KAJ1721119.1"/>
    </source>
</evidence>
<protein>
    <recommendedName>
        <fullName evidence="8">Kinesin motor domain-containing protein</fullName>
    </recommendedName>
</protein>
<dbReference type="GO" id="GO:0005874">
    <property type="term" value="C:microtubule"/>
    <property type="evidence" value="ECO:0007669"/>
    <property type="project" value="UniProtKB-KW"/>
</dbReference>
<feature type="region of interest" description="Disordered" evidence="7">
    <location>
        <begin position="348"/>
        <end position="377"/>
    </location>
</feature>
<feature type="compositionally biased region" description="Acidic residues" evidence="7">
    <location>
        <begin position="1415"/>
        <end position="1429"/>
    </location>
</feature>
<dbReference type="PANTHER" id="PTHR24115">
    <property type="entry name" value="KINESIN-RELATED"/>
    <property type="match status" value="1"/>
</dbReference>
<dbReference type="GO" id="GO:0005871">
    <property type="term" value="C:kinesin complex"/>
    <property type="evidence" value="ECO:0007669"/>
    <property type="project" value="TreeGrafter"/>
</dbReference>
<dbReference type="OrthoDB" id="123929at2759"/>
<feature type="coiled-coil region" evidence="6">
    <location>
        <begin position="946"/>
        <end position="973"/>
    </location>
</feature>
<dbReference type="Pfam" id="PF00225">
    <property type="entry name" value="Kinesin"/>
    <property type="match status" value="1"/>
</dbReference>
<dbReference type="PRINTS" id="PR00380">
    <property type="entry name" value="KINESINHEAVY"/>
</dbReference>
<proteinExistence type="inferred from homology"/>
<dbReference type="Gene3D" id="3.40.850.10">
    <property type="entry name" value="Kinesin motor domain"/>
    <property type="match status" value="1"/>
</dbReference>
<dbReference type="InterPro" id="IPR001752">
    <property type="entry name" value="Kinesin_motor_dom"/>
</dbReference>
<dbReference type="SUPFAM" id="SSF52540">
    <property type="entry name" value="P-loop containing nucleoside triphosphate hydrolases"/>
    <property type="match status" value="1"/>
</dbReference>
<feature type="compositionally biased region" description="Low complexity" evidence="7">
    <location>
        <begin position="1449"/>
        <end position="1480"/>
    </location>
</feature>
<feature type="domain" description="Kinesin motor" evidence="8">
    <location>
        <begin position="123"/>
        <end position="591"/>
    </location>
</feature>
<keyword evidence="1" id="KW-0493">Microtubule</keyword>
<reference evidence="9" key="1">
    <citation type="submission" date="2022-07" db="EMBL/GenBank/DDBJ databases">
        <title>Phylogenomic reconstructions and comparative analyses of Kickxellomycotina fungi.</title>
        <authorList>
            <person name="Reynolds N.K."/>
            <person name="Stajich J.E."/>
            <person name="Barry K."/>
            <person name="Grigoriev I.V."/>
            <person name="Crous P."/>
            <person name="Smith M.E."/>
        </authorList>
    </citation>
    <scope>NUCLEOTIDE SEQUENCE</scope>
    <source>
        <strain evidence="9">NBRC 32514</strain>
    </source>
</reference>
<evidence type="ECO:0000256" key="7">
    <source>
        <dbReference type="SAM" id="MobiDB-lite"/>
    </source>
</evidence>